<dbReference type="AlphaFoldDB" id="A0AAD9GWM1"/>
<keyword evidence="4" id="KW-1185">Reference proteome</keyword>
<dbReference type="EMBL" id="JASMQC010000004">
    <property type="protein sequence ID" value="KAK1945956.1"/>
    <property type="molecule type" value="Genomic_DNA"/>
</dbReference>
<evidence type="ECO:0008006" key="5">
    <source>
        <dbReference type="Google" id="ProtNLM"/>
    </source>
</evidence>
<evidence type="ECO:0000313" key="4">
    <source>
        <dbReference type="Proteomes" id="UP001259832"/>
    </source>
</evidence>
<accession>A0AAD9GWM1</accession>
<protein>
    <recommendedName>
        <fullName evidence="5">Glycine rich protein</fullName>
    </recommendedName>
</protein>
<keyword evidence="2" id="KW-0732">Signal</keyword>
<dbReference type="Proteomes" id="UP001259832">
    <property type="component" value="Unassembled WGS sequence"/>
</dbReference>
<feature type="compositionally biased region" description="Basic and acidic residues" evidence="1">
    <location>
        <begin position="24"/>
        <end position="47"/>
    </location>
</feature>
<comment type="caution">
    <text evidence="3">The sequence shown here is derived from an EMBL/GenBank/DDBJ whole genome shotgun (WGS) entry which is preliminary data.</text>
</comment>
<evidence type="ECO:0000256" key="2">
    <source>
        <dbReference type="SAM" id="SignalP"/>
    </source>
</evidence>
<feature type="signal peptide" evidence="2">
    <location>
        <begin position="1"/>
        <end position="20"/>
    </location>
</feature>
<proteinExistence type="predicted"/>
<evidence type="ECO:0000256" key="1">
    <source>
        <dbReference type="SAM" id="MobiDB-lite"/>
    </source>
</evidence>
<reference evidence="3" key="1">
    <citation type="submission" date="2023-08" db="EMBL/GenBank/DDBJ databases">
        <title>Reference Genome Resource for the Citrus Pathogen Phytophthora citrophthora.</title>
        <authorList>
            <person name="Moller H."/>
            <person name="Coetzee B."/>
            <person name="Rose L.J."/>
            <person name="Van Niekerk J.M."/>
        </authorList>
    </citation>
    <scope>NUCLEOTIDE SEQUENCE</scope>
    <source>
        <strain evidence="3">STE-U-9442</strain>
    </source>
</reference>
<name>A0AAD9GWM1_9STRA</name>
<gene>
    <name evidence="3" type="ORF">P3T76_003004</name>
</gene>
<evidence type="ECO:0000313" key="3">
    <source>
        <dbReference type="EMBL" id="KAK1945956.1"/>
    </source>
</evidence>
<organism evidence="3 4">
    <name type="scientific">Phytophthora citrophthora</name>
    <dbReference type="NCBI Taxonomy" id="4793"/>
    <lineage>
        <taxon>Eukaryota</taxon>
        <taxon>Sar</taxon>
        <taxon>Stramenopiles</taxon>
        <taxon>Oomycota</taxon>
        <taxon>Peronosporomycetes</taxon>
        <taxon>Peronosporales</taxon>
        <taxon>Peronosporaceae</taxon>
        <taxon>Phytophthora</taxon>
    </lineage>
</organism>
<sequence>MKTVFALITVLAFAAAFVAAEEPAAKDNAAETKVDAELEDHRGDRNYGHRGGNYGYRGGNYGGRHYGGGHH</sequence>
<feature type="chain" id="PRO_5041959525" description="Glycine rich protein" evidence="2">
    <location>
        <begin position="21"/>
        <end position="71"/>
    </location>
</feature>
<feature type="region of interest" description="Disordered" evidence="1">
    <location>
        <begin position="24"/>
        <end position="52"/>
    </location>
</feature>